<accession>A0A163S689</accession>
<evidence type="ECO:0000313" key="3">
    <source>
        <dbReference type="Proteomes" id="UP000076447"/>
    </source>
</evidence>
<reference evidence="2 4" key="2">
    <citation type="submission" date="2016-06" db="EMBL/GenBank/DDBJ databases">
        <title>Genome sequence of Oerskovia enterophila DSM 43852.</title>
        <authorList>
            <person name="Poehlein A."/>
            <person name="Jag V."/>
            <person name="Bengelsdorf F.R."/>
            <person name="Daniel R."/>
            <person name="Duerre P."/>
        </authorList>
    </citation>
    <scope>NUCLEOTIDE SEQUENCE [LARGE SCALE GENOMIC DNA]</scope>
    <source>
        <strain evidence="2 4">DSM 43852</strain>
    </source>
</reference>
<dbReference type="AlphaFoldDB" id="A0A163S689"/>
<name>A0A163S689_9CELL</name>
<dbReference type="STRING" id="43678.OJAG_12590"/>
<dbReference type="EMBL" id="MAQA01000007">
    <property type="protein sequence ID" value="OCI32333.1"/>
    <property type="molecule type" value="Genomic_DNA"/>
</dbReference>
<evidence type="ECO:0000313" key="2">
    <source>
        <dbReference type="EMBL" id="OCI32333.1"/>
    </source>
</evidence>
<dbReference type="Proteomes" id="UP000093412">
    <property type="component" value="Unassembled WGS sequence"/>
</dbReference>
<proteinExistence type="predicted"/>
<evidence type="ECO:0000313" key="4">
    <source>
        <dbReference type="Proteomes" id="UP000093412"/>
    </source>
</evidence>
<dbReference type="EMBL" id="LRIE01000061">
    <property type="protein sequence ID" value="KZM36055.1"/>
    <property type="molecule type" value="Genomic_DNA"/>
</dbReference>
<dbReference type="RefSeq" id="WP_139107698.1">
    <property type="nucleotide sequence ID" value="NZ_LRIE01000061.1"/>
</dbReference>
<evidence type="ECO:0000313" key="1">
    <source>
        <dbReference type="EMBL" id="KZM36055.1"/>
    </source>
</evidence>
<keyword evidence="4" id="KW-1185">Reference proteome</keyword>
<protein>
    <submittedName>
        <fullName evidence="1">Uncharacterized protein</fullName>
    </submittedName>
</protein>
<sequence length="90" mass="9649">MTAATDRVRPLLAPLPPGLADQIARAAAECVTTAPEGEVVYAGCWCDDDAHTSADLIEWRGSVDVARRDRDESAHPAHLVRRITVTEAVA</sequence>
<gene>
    <name evidence="2" type="ORF">OERS_09420</name>
    <name evidence="1" type="ORF">OJAG_12590</name>
</gene>
<organism evidence="1 3">
    <name type="scientific">Oerskovia enterophila</name>
    <dbReference type="NCBI Taxonomy" id="43678"/>
    <lineage>
        <taxon>Bacteria</taxon>
        <taxon>Bacillati</taxon>
        <taxon>Actinomycetota</taxon>
        <taxon>Actinomycetes</taxon>
        <taxon>Micrococcales</taxon>
        <taxon>Cellulomonadaceae</taxon>
        <taxon>Oerskovia</taxon>
    </lineage>
</organism>
<dbReference type="PATRIC" id="fig|43678.3.peg.1316"/>
<comment type="caution">
    <text evidence="1">The sequence shown here is derived from an EMBL/GenBank/DDBJ whole genome shotgun (WGS) entry which is preliminary data.</text>
</comment>
<reference evidence="1 3" key="1">
    <citation type="submission" date="2016-01" db="EMBL/GenBank/DDBJ databases">
        <title>Genome sequence of Oerskovia enterophila VJag, an agar and cellulose degrading bacterium.</title>
        <authorList>
            <person name="Poehlein A."/>
            <person name="Jag V."/>
            <person name="Bengelsdorf F."/>
            <person name="Duerre P."/>
            <person name="Daniel R."/>
        </authorList>
    </citation>
    <scope>NUCLEOTIDE SEQUENCE [LARGE SCALE GENOMIC DNA]</scope>
    <source>
        <strain evidence="1 3">VJag</strain>
    </source>
</reference>
<dbReference type="Proteomes" id="UP000076447">
    <property type="component" value="Unassembled WGS sequence"/>
</dbReference>